<organism evidence="2 3">
    <name type="scientific">Daedalea quercina L-15889</name>
    <dbReference type="NCBI Taxonomy" id="1314783"/>
    <lineage>
        <taxon>Eukaryota</taxon>
        <taxon>Fungi</taxon>
        <taxon>Dikarya</taxon>
        <taxon>Basidiomycota</taxon>
        <taxon>Agaricomycotina</taxon>
        <taxon>Agaricomycetes</taxon>
        <taxon>Polyporales</taxon>
        <taxon>Fomitopsis</taxon>
    </lineage>
</organism>
<gene>
    <name evidence="2" type="ORF">DAEQUDRAFT_47765</name>
</gene>
<sequence length="570" mass="64286">MYPQPLGLPFAHVIQPPPPQQPRPSPFPYIPIDILRRIMHIGDLRNKDILAIAAACKPLRRCAHMAYNSLHFQLDMTTGTARGMFQLQRSLTLLMRALEEGRGHPTHIFHITFFAARLSGPSVDASSSMERDESRFALEGYSEEYLVTLALSDIDYQLSQLVSPDMTPNLDTFILDASATGQLLPFPTTLEVLARDRQRRFEELGLVRVCTGWGINVPPALTDNRRNFDVTAHNLQVGRITIRSEDAQLSRAFLCQPVGVHALDFRESVQSSEPWVAVFGGDLRTAASACTVKRLCLTCGGSNPQYRDHSEFVIYSLTTGWNDLTTLSISAFFKLEHLAMLAQCPLRRLRLTVNVDDQFMPEFGPYLMSGVLNHFPDLEELVLDNMRATLCSYALTEECLIEWSNAIRIARSLRIVALSTHFVLEPSECGSDYADAGTVCSDIEMSDSIESSLNMSDMQSGKQVDLESPEDFLDDLAMFSEDFFDKHLRSERLHELRFLYDDPQTGYTESVGFRPQAASPSAADGSDKRDYTAIPSMTTYDMFWEPGWRRRPDDYLRTLLYTDKDARNDG</sequence>
<accession>A0A165LBE0</accession>
<dbReference type="OrthoDB" id="2790019at2759"/>
<evidence type="ECO:0000313" key="2">
    <source>
        <dbReference type="EMBL" id="KZT64194.1"/>
    </source>
</evidence>
<proteinExistence type="predicted"/>
<protein>
    <recommendedName>
        <fullName evidence="4">F-box domain-containing protein</fullName>
    </recommendedName>
</protein>
<name>A0A165LBE0_9APHY</name>
<evidence type="ECO:0008006" key="4">
    <source>
        <dbReference type="Google" id="ProtNLM"/>
    </source>
</evidence>
<dbReference type="EMBL" id="KV429137">
    <property type="protein sequence ID" value="KZT64194.1"/>
    <property type="molecule type" value="Genomic_DNA"/>
</dbReference>
<keyword evidence="3" id="KW-1185">Reference proteome</keyword>
<dbReference type="AlphaFoldDB" id="A0A165LBE0"/>
<reference evidence="2 3" key="1">
    <citation type="journal article" date="2016" name="Mol. Biol. Evol.">
        <title>Comparative Genomics of Early-Diverging Mushroom-Forming Fungi Provides Insights into the Origins of Lignocellulose Decay Capabilities.</title>
        <authorList>
            <person name="Nagy L.G."/>
            <person name="Riley R."/>
            <person name="Tritt A."/>
            <person name="Adam C."/>
            <person name="Daum C."/>
            <person name="Floudas D."/>
            <person name="Sun H."/>
            <person name="Yadav J.S."/>
            <person name="Pangilinan J."/>
            <person name="Larsson K.H."/>
            <person name="Matsuura K."/>
            <person name="Barry K."/>
            <person name="Labutti K."/>
            <person name="Kuo R."/>
            <person name="Ohm R.A."/>
            <person name="Bhattacharya S.S."/>
            <person name="Shirouzu T."/>
            <person name="Yoshinaga Y."/>
            <person name="Martin F.M."/>
            <person name="Grigoriev I.V."/>
            <person name="Hibbett D.S."/>
        </authorList>
    </citation>
    <scope>NUCLEOTIDE SEQUENCE [LARGE SCALE GENOMIC DNA]</scope>
    <source>
        <strain evidence="2 3">L-15889</strain>
    </source>
</reference>
<evidence type="ECO:0000256" key="1">
    <source>
        <dbReference type="SAM" id="MobiDB-lite"/>
    </source>
</evidence>
<feature type="region of interest" description="Disordered" evidence="1">
    <location>
        <begin position="509"/>
        <end position="530"/>
    </location>
</feature>
<dbReference type="Proteomes" id="UP000076727">
    <property type="component" value="Unassembled WGS sequence"/>
</dbReference>
<evidence type="ECO:0000313" key="3">
    <source>
        <dbReference type="Proteomes" id="UP000076727"/>
    </source>
</evidence>
<dbReference type="STRING" id="1314783.A0A165LBE0"/>